<feature type="domain" description="YdbS-like PH" evidence="2">
    <location>
        <begin position="61"/>
        <end position="140"/>
    </location>
</feature>
<evidence type="ECO:0000313" key="3">
    <source>
        <dbReference type="EMBL" id="GGG87651.1"/>
    </source>
</evidence>
<sequence length="473" mass="54537">MFEEKRLHPAVIFFNFIKTLKEAIFPIGAGFFALRNEAFIYFILASAVLLIGLITFSILSWYRYTYRIEDEELRIEYGVLVRKKRYIPKNRIQSIDLTEGIIHRLFKLVSVKIETAGSGTGAEAALKAVKLTEGKQLREELKEIPEQKSMLFDEQTDNIRKPSAKIEFKQLFLAGTTSGSIGIILAILAFLFSEIEQFIPDAFYDNTYQMIIKLSITVIILLAIAILVLIWLLGIAGTMIKYGNFTITRNNDELFITRGLLEKKQLTIPLKRIQAIGIDESILRQPLGYASIYAEVAGGSLEKGEDFSSVLFPIIKTSKIDAFLQKFLPEYISNRDDLVELPKRAKKFYLLRSMYPIILLIAGVVYFWPQFSWIPFILLIASMYLGFLRFKDGGFCIDDEQLTIRYRRLNRKTVVVFHKRVQSFEISQHKIQKEQKLATPILSIVSDLGGRHYRVKDLEIEDVNRLADWYSYR</sequence>
<organism evidence="3 4">
    <name type="scientific">Virgibacillus oceani</name>
    <dbReference type="NCBI Taxonomy" id="1479511"/>
    <lineage>
        <taxon>Bacteria</taxon>
        <taxon>Bacillati</taxon>
        <taxon>Bacillota</taxon>
        <taxon>Bacilli</taxon>
        <taxon>Bacillales</taxon>
        <taxon>Bacillaceae</taxon>
        <taxon>Virgibacillus</taxon>
    </lineage>
</organism>
<dbReference type="PANTHER" id="PTHR34473:SF2">
    <property type="entry name" value="UPF0699 TRANSMEMBRANE PROTEIN YDBT"/>
    <property type="match status" value="1"/>
</dbReference>
<gene>
    <name evidence="3" type="primary">ydbT</name>
    <name evidence="3" type="ORF">GCM10011398_36910</name>
</gene>
<evidence type="ECO:0000259" key="2">
    <source>
        <dbReference type="Pfam" id="PF03703"/>
    </source>
</evidence>
<dbReference type="AlphaFoldDB" id="A0A917HS97"/>
<dbReference type="PIRSF" id="PIRSF026631">
    <property type="entry name" value="UCP026631"/>
    <property type="match status" value="1"/>
</dbReference>
<dbReference type="InterPro" id="IPR014529">
    <property type="entry name" value="UCP026631"/>
</dbReference>
<feature type="transmembrane region" description="Helical" evidence="1">
    <location>
        <begin position="12"/>
        <end position="33"/>
    </location>
</feature>
<protein>
    <submittedName>
        <fullName evidence="3">UPF0699 transmembrane protein YdbT</fullName>
    </submittedName>
</protein>
<keyword evidence="4" id="KW-1185">Reference proteome</keyword>
<feature type="domain" description="YdbS-like PH" evidence="2">
    <location>
        <begin position="394"/>
        <end position="470"/>
    </location>
</feature>
<feature type="transmembrane region" description="Helical" evidence="1">
    <location>
        <begin position="171"/>
        <end position="192"/>
    </location>
</feature>
<name>A0A917HS97_9BACI</name>
<keyword evidence="1" id="KW-1133">Transmembrane helix</keyword>
<dbReference type="EMBL" id="BMFR01000027">
    <property type="protein sequence ID" value="GGG87651.1"/>
    <property type="molecule type" value="Genomic_DNA"/>
</dbReference>
<keyword evidence="1" id="KW-0472">Membrane</keyword>
<feature type="transmembrane region" description="Helical" evidence="1">
    <location>
        <begin position="373"/>
        <end position="390"/>
    </location>
</feature>
<feature type="transmembrane region" description="Helical" evidence="1">
    <location>
        <begin position="349"/>
        <end position="367"/>
    </location>
</feature>
<feature type="domain" description="YdbS-like PH" evidence="2">
    <location>
        <begin position="244"/>
        <end position="318"/>
    </location>
</feature>
<dbReference type="Pfam" id="PF03703">
    <property type="entry name" value="bPH_2"/>
    <property type="match status" value="3"/>
</dbReference>
<comment type="caution">
    <text evidence="3">The sequence shown here is derived from an EMBL/GenBank/DDBJ whole genome shotgun (WGS) entry which is preliminary data.</text>
</comment>
<feature type="transmembrane region" description="Helical" evidence="1">
    <location>
        <begin position="39"/>
        <end position="62"/>
    </location>
</feature>
<keyword evidence="1 3" id="KW-0812">Transmembrane</keyword>
<dbReference type="InterPro" id="IPR005182">
    <property type="entry name" value="YdbS-like_PH"/>
</dbReference>
<dbReference type="PANTHER" id="PTHR34473">
    <property type="entry name" value="UPF0699 TRANSMEMBRANE PROTEIN YDBS"/>
    <property type="match status" value="1"/>
</dbReference>
<reference evidence="3" key="2">
    <citation type="submission" date="2020-09" db="EMBL/GenBank/DDBJ databases">
        <authorList>
            <person name="Sun Q."/>
            <person name="Zhou Y."/>
        </authorList>
    </citation>
    <scope>NUCLEOTIDE SEQUENCE</scope>
    <source>
        <strain evidence="3">CGMCC 1.12754</strain>
    </source>
</reference>
<evidence type="ECO:0000313" key="4">
    <source>
        <dbReference type="Proteomes" id="UP000622860"/>
    </source>
</evidence>
<dbReference type="Proteomes" id="UP000622860">
    <property type="component" value="Unassembled WGS sequence"/>
</dbReference>
<feature type="transmembrane region" description="Helical" evidence="1">
    <location>
        <begin position="212"/>
        <end position="233"/>
    </location>
</feature>
<reference evidence="3" key="1">
    <citation type="journal article" date="2014" name="Int. J. Syst. Evol. Microbiol.">
        <title>Complete genome sequence of Corynebacterium casei LMG S-19264T (=DSM 44701T), isolated from a smear-ripened cheese.</title>
        <authorList>
            <consortium name="US DOE Joint Genome Institute (JGI-PGF)"/>
            <person name="Walter F."/>
            <person name="Albersmeier A."/>
            <person name="Kalinowski J."/>
            <person name="Ruckert C."/>
        </authorList>
    </citation>
    <scope>NUCLEOTIDE SEQUENCE</scope>
    <source>
        <strain evidence="3">CGMCC 1.12754</strain>
    </source>
</reference>
<proteinExistence type="predicted"/>
<evidence type="ECO:0000256" key="1">
    <source>
        <dbReference type="SAM" id="Phobius"/>
    </source>
</evidence>
<accession>A0A917HS97</accession>